<protein>
    <submittedName>
        <fullName evidence="2">Uncharacterized protein</fullName>
    </submittedName>
</protein>
<keyword evidence="3" id="KW-1185">Reference proteome</keyword>
<proteinExistence type="predicted"/>
<reference evidence="3" key="1">
    <citation type="submission" date="2016-10" db="EMBL/GenBank/DDBJ databases">
        <authorList>
            <person name="Varghese N."/>
            <person name="Submissions S."/>
        </authorList>
    </citation>
    <scope>NUCLEOTIDE SEQUENCE [LARGE SCALE GENOMIC DNA]</scope>
    <source>
        <strain evidence="3">DSM 26921</strain>
    </source>
</reference>
<sequence>MASTRNAASFTLGSLPPSDAAQQLNHMSTKPTTGTAQSRLLHHLNKRVSSFPETDIRALRSMLNWLDCGSEAPISVETIDEL</sequence>
<name>A0A1I6FSE9_9RHOB</name>
<organism evidence="2 3">
    <name type="scientific">Litoreibacter janthinus</name>
    <dbReference type="NCBI Taxonomy" id="670154"/>
    <lineage>
        <taxon>Bacteria</taxon>
        <taxon>Pseudomonadati</taxon>
        <taxon>Pseudomonadota</taxon>
        <taxon>Alphaproteobacteria</taxon>
        <taxon>Rhodobacterales</taxon>
        <taxon>Roseobacteraceae</taxon>
        <taxon>Litoreibacter</taxon>
    </lineage>
</organism>
<feature type="region of interest" description="Disordered" evidence="1">
    <location>
        <begin position="1"/>
        <end position="36"/>
    </location>
</feature>
<dbReference type="RefSeq" id="WP_090211356.1">
    <property type="nucleotide sequence ID" value="NZ_FOYO01000001.1"/>
</dbReference>
<feature type="compositionally biased region" description="Polar residues" evidence="1">
    <location>
        <begin position="1"/>
        <end position="12"/>
    </location>
</feature>
<dbReference type="Proteomes" id="UP000199658">
    <property type="component" value="Unassembled WGS sequence"/>
</dbReference>
<evidence type="ECO:0000313" key="3">
    <source>
        <dbReference type="Proteomes" id="UP000199658"/>
    </source>
</evidence>
<gene>
    <name evidence="2" type="ORF">SAMN04488002_0213</name>
</gene>
<feature type="compositionally biased region" description="Polar residues" evidence="1">
    <location>
        <begin position="20"/>
        <end position="36"/>
    </location>
</feature>
<dbReference type="AlphaFoldDB" id="A0A1I6FSE9"/>
<dbReference type="STRING" id="670154.SAMN04488002_0213"/>
<accession>A0A1I6FSE9</accession>
<dbReference type="EMBL" id="FOYO01000001">
    <property type="protein sequence ID" value="SFR32843.1"/>
    <property type="molecule type" value="Genomic_DNA"/>
</dbReference>
<evidence type="ECO:0000256" key="1">
    <source>
        <dbReference type="SAM" id="MobiDB-lite"/>
    </source>
</evidence>
<evidence type="ECO:0000313" key="2">
    <source>
        <dbReference type="EMBL" id="SFR32843.1"/>
    </source>
</evidence>